<dbReference type="EMBL" id="QMPZ01000185">
    <property type="protein sequence ID" value="RLE07222.1"/>
    <property type="molecule type" value="Genomic_DNA"/>
</dbReference>
<dbReference type="EC" id="2.7.7.9" evidence="2 6"/>
<dbReference type="NCBIfam" id="TIGR01099">
    <property type="entry name" value="galU"/>
    <property type="match status" value="1"/>
</dbReference>
<dbReference type="Pfam" id="PF00483">
    <property type="entry name" value="NTP_transferase"/>
    <property type="match status" value="1"/>
</dbReference>
<dbReference type="InterPro" id="IPR029044">
    <property type="entry name" value="Nucleotide-diphossugar_trans"/>
</dbReference>
<name>A0A497E262_UNCAE</name>
<dbReference type="InterPro" id="IPR005771">
    <property type="entry name" value="GalU_uridylyltTrfase_bac/arc"/>
</dbReference>
<dbReference type="SUPFAM" id="SSF53448">
    <property type="entry name" value="Nucleotide-diphospho-sugar transferases"/>
    <property type="match status" value="1"/>
</dbReference>
<dbReference type="AlphaFoldDB" id="A0A497E262"/>
<evidence type="ECO:0000256" key="3">
    <source>
        <dbReference type="ARBA" id="ARBA00022679"/>
    </source>
</evidence>
<evidence type="ECO:0000256" key="5">
    <source>
        <dbReference type="ARBA" id="ARBA00048128"/>
    </source>
</evidence>
<dbReference type="GO" id="GO:0006011">
    <property type="term" value="P:UDP-alpha-D-glucose metabolic process"/>
    <property type="evidence" value="ECO:0007669"/>
    <property type="project" value="InterPro"/>
</dbReference>
<comment type="similarity">
    <text evidence="1 6">Belongs to the UDPGP type 2 family.</text>
</comment>
<sequence>MSTRGKVRKAVIPVAGRGVRMLPATKSYPKEMFPILGTPVLQYVVEEAVRSGITDILMIIGKRKNAIMDYFNRDFELENHLAQKGKDDLLKEIERISNLANIYFTYQKESKGLGDAVSYAEEFVGNEPFALLLGDNIFYSKTPCTAQLISIFDRYQVSVIMVEKVPEFKVSRYGIIKGRKIGERLFEIEDLVEKPSLEEAPSNFAIGGRYILTPDIFSCIRRTPPGRGGEVQITDALRLLNRKLGYITEGKRYDIGDKLDYLKAQIELGLKREEFRDELREYLESLCKNVCSEE</sequence>
<evidence type="ECO:0000256" key="4">
    <source>
        <dbReference type="ARBA" id="ARBA00022695"/>
    </source>
</evidence>
<dbReference type="PANTHER" id="PTHR43197">
    <property type="entry name" value="UTP--GLUCOSE-1-PHOSPHATE URIDYLYLTRANSFERASE"/>
    <property type="match status" value="1"/>
</dbReference>
<keyword evidence="4 6" id="KW-0548">Nucleotidyltransferase</keyword>
<protein>
    <recommendedName>
        <fullName evidence="2 6">UTP--glucose-1-phosphate uridylyltransferase</fullName>
        <ecNumber evidence="2 6">2.7.7.9</ecNumber>
    </recommendedName>
    <alternativeName>
        <fullName evidence="6">UDP-glucose pyrophosphorylase</fullName>
    </alternativeName>
</protein>
<dbReference type="Proteomes" id="UP000279422">
    <property type="component" value="Unassembled WGS sequence"/>
</dbReference>
<evidence type="ECO:0000313" key="9">
    <source>
        <dbReference type="Proteomes" id="UP000279422"/>
    </source>
</evidence>
<proteinExistence type="inferred from homology"/>
<gene>
    <name evidence="8" type="primary">galU</name>
    <name evidence="8" type="ORF">DRJ00_08520</name>
</gene>
<keyword evidence="3 6" id="KW-0808">Transferase</keyword>
<evidence type="ECO:0000256" key="6">
    <source>
        <dbReference type="RuleBase" id="RU361259"/>
    </source>
</evidence>
<evidence type="ECO:0000256" key="1">
    <source>
        <dbReference type="ARBA" id="ARBA00006890"/>
    </source>
</evidence>
<dbReference type="Gene3D" id="3.90.550.10">
    <property type="entry name" value="Spore Coat Polysaccharide Biosynthesis Protein SpsA, Chain A"/>
    <property type="match status" value="1"/>
</dbReference>
<accession>A0A497E262</accession>
<dbReference type="InterPro" id="IPR005835">
    <property type="entry name" value="NTP_transferase_dom"/>
</dbReference>
<feature type="domain" description="Nucleotidyl transferase" evidence="7">
    <location>
        <begin position="9"/>
        <end position="265"/>
    </location>
</feature>
<dbReference type="GO" id="GO:0003983">
    <property type="term" value="F:UTP:glucose-1-phosphate uridylyltransferase activity"/>
    <property type="evidence" value="ECO:0007669"/>
    <property type="project" value="UniProtKB-EC"/>
</dbReference>
<dbReference type="CDD" id="cd02541">
    <property type="entry name" value="UGPase_prokaryotic"/>
    <property type="match status" value="1"/>
</dbReference>
<comment type="catalytic activity">
    <reaction evidence="5 6">
        <text>alpha-D-glucose 1-phosphate + UTP + H(+) = UDP-alpha-D-glucose + diphosphate</text>
        <dbReference type="Rhea" id="RHEA:19889"/>
        <dbReference type="ChEBI" id="CHEBI:15378"/>
        <dbReference type="ChEBI" id="CHEBI:33019"/>
        <dbReference type="ChEBI" id="CHEBI:46398"/>
        <dbReference type="ChEBI" id="CHEBI:58601"/>
        <dbReference type="ChEBI" id="CHEBI:58885"/>
        <dbReference type="EC" id="2.7.7.9"/>
    </reaction>
</comment>
<dbReference type="PANTHER" id="PTHR43197:SF1">
    <property type="entry name" value="UTP--GLUCOSE-1-PHOSPHATE URIDYLYLTRANSFERASE"/>
    <property type="match status" value="1"/>
</dbReference>
<evidence type="ECO:0000313" key="8">
    <source>
        <dbReference type="EMBL" id="RLE07222.1"/>
    </source>
</evidence>
<evidence type="ECO:0000259" key="7">
    <source>
        <dbReference type="Pfam" id="PF00483"/>
    </source>
</evidence>
<comment type="caution">
    <text evidence="8">The sequence shown here is derived from an EMBL/GenBank/DDBJ whole genome shotgun (WGS) entry which is preliminary data.</text>
</comment>
<organism evidence="8 9">
    <name type="scientific">Aerophobetes bacterium</name>
    <dbReference type="NCBI Taxonomy" id="2030807"/>
    <lineage>
        <taxon>Bacteria</taxon>
        <taxon>Candidatus Aerophobota</taxon>
    </lineage>
</organism>
<reference evidence="8 9" key="1">
    <citation type="submission" date="2018-06" db="EMBL/GenBank/DDBJ databases">
        <title>Extensive metabolic versatility and redundancy in microbially diverse, dynamic hydrothermal sediments.</title>
        <authorList>
            <person name="Dombrowski N."/>
            <person name="Teske A."/>
            <person name="Baker B.J."/>
        </authorList>
    </citation>
    <scope>NUCLEOTIDE SEQUENCE [LARGE SCALE GENOMIC DNA]</scope>
    <source>
        <strain evidence="8">B47_G16</strain>
    </source>
</reference>
<evidence type="ECO:0000256" key="2">
    <source>
        <dbReference type="ARBA" id="ARBA00012415"/>
    </source>
</evidence>